<comment type="cofactor">
    <cofactor evidence="11">
        <name>Mn(2+)</name>
        <dbReference type="ChEBI" id="CHEBI:29035"/>
    </cofactor>
    <text evidence="11">Binds 2 manganese ions per subunit.</text>
</comment>
<evidence type="ECO:0000256" key="11">
    <source>
        <dbReference type="RuleBase" id="RU361159"/>
    </source>
</evidence>
<evidence type="ECO:0000256" key="4">
    <source>
        <dbReference type="ARBA" id="ARBA00022503"/>
    </source>
</evidence>
<dbReference type="GO" id="GO:0006525">
    <property type="term" value="P:arginine metabolic process"/>
    <property type="evidence" value="ECO:0007669"/>
    <property type="project" value="UniProtKB-KW"/>
</dbReference>
<keyword evidence="5 11" id="KW-0479">Metal-binding</keyword>
<evidence type="ECO:0000256" key="6">
    <source>
        <dbReference type="ARBA" id="ARBA00022801"/>
    </source>
</evidence>
<dbReference type="GO" id="GO:0030145">
    <property type="term" value="F:manganese ion binding"/>
    <property type="evidence" value="ECO:0007669"/>
    <property type="project" value="TreeGrafter"/>
</dbReference>
<feature type="region of interest" description="Disordered" evidence="12">
    <location>
        <begin position="1"/>
        <end position="21"/>
    </location>
</feature>
<evidence type="ECO:0000256" key="5">
    <source>
        <dbReference type="ARBA" id="ARBA00022723"/>
    </source>
</evidence>
<gene>
    <name evidence="13" type="primary">rocF</name>
    <name evidence="13" type="ORF">GZH47_30085</name>
</gene>
<evidence type="ECO:0000256" key="2">
    <source>
        <dbReference type="ARBA" id="ARBA00012168"/>
    </source>
</evidence>
<dbReference type="KEGG" id="prz:GZH47_30085"/>
<evidence type="ECO:0000313" key="13">
    <source>
        <dbReference type="EMBL" id="QHW35378.1"/>
    </source>
</evidence>
<name>A0A6C0PA00_9BACL</name>
<dbReference type="AlphaFoldDB" id="A0A6C0PA00"/>
<dbReference type="PANTHER" id="PTHR43782:SF3">
    <property type="entry name" value="ARGINASE"/>
    <property type="match status" value="1"/>
</dbReference>
<dbReference type="Gene3D" id="3.40.800.10">
    <property type="entry name" value="Ureohydrolase domain"/>
    <property type="match status" value="1"/>
</dbReference>
<evidence type="ECO:0000256" key="10">
    <source>
        <dbReference type="PROSITE-ProRule" id="PRU00742"/>
    </source>
</evidence>
<organism evidence="13 14">
    <name type="scientific">Paenibacillus rhizovicinus</name>
    <dbReference type="NCBI Taxonomy" id="2704463"/>
    <lineage>
        <taxon>Bacteria</taxon>
        <taxon>Bacillati</taxon>
        <taxon>Bacillota</taxon>
        <taxon>Bacilli</taxon>
        <taxon>Bacillales</taxon>
        <taxon>Paenibacillaceae</taxon>
        <taxon>Paenibacillus</taxon>
    </lineage>
</organism>
<dbReference type="InterPro" id="IPR023696">
    <property type="entry name" value="Ureohydrolase_dom_sf"/>
</dbReference>
<dbReference type="PRINTS" id="PR00116">
    <property type="entry name" value="ARGINASE"/>
</dbReference>
<protein>
    <recommendedName>
        <fullName evidence="3 9">Arginase</fullName>
        <ecNumber evidence="2 9">3.5.3.1</ecNumber>
    </recommendedName>
</protein>
<evidence type="ECO:0000256" key="3">
    <source>
        <dbReference type="ARBA" id="ARBA00018123"/>
    </source>
</evidence>
<dbReference type="InterPro" id="IPR006035">
    <property type="entry name" value="Ureohydrolase"/>
</dbReference>
<evidence type="ECO:0000256" key="12">
    <source>
        <dbReference type="SAM" id="MobiDB-lite"/>
    </source>
</evidence>
<dbReference type="NCBIfam" id="TIGR01229">
    <property type="entry name" value="rocF_arginase"/>
    <property type="match status" value="1"/>
</dbReference>
<evidence type="ECO:0000256" key="1">
    <source>
        <dbReference type="ARBA" id="ARBA00005098"/>
    </source>
</evidence>
<keyword evidence="14" id="KW-1185">Reference proteome</keyword>
<keyword evidence="6 11" id="KW-0378">Hydrolase</keyword>
<accession>A0A6C0PA00</accession>
<evidence type="ECO:0000256" key="9">
    <source>
        <dbReference type="NCBIfam" id="TIGR01229"/>
    </source>
</evidence>
<dbReference type="SUPFAM" id="SSF52768">
    <property type="entry name" value="Arginase/deacetylase"/>
    <property type="match status" value="1"/>
</dbReference>
<feature type="compositionally biased region" description="Low complexity" evidence="12">
    <location>
        <begin position="1"/>
        <end position="18"/>
    </location>
</feature>
<dbReference type="Pfam" id="PF00491">
    <property type="entry name" value="Arginase"/>
    <property type="match status" value="1"/>
</dbReference>
<sequence>MNSNSTDRNNSTNTTHSSGAGFKQTSAAAQKLHLVQVPFGLGAGRPGNEAGPESMIQAGLLRQLRKTVYEVSGETKVIVSSQSQLAQQPQSAANEGHVKHLPEVVEMSRRISNVVAEAAGRGELPLVLGGDHSVTIGVLAGLAAKEKRVGVICFDAHAGFQTESSSLTGNIGSMSLSVALGFAKLGLSNIDAQVARDAIRKENVVLIGVRDVEPEERELILSEGITVFTMHEIDRMGIEAVIRKAVEIAGEGTDGIHVSFSADCLDPLEAPGVGMQVPGGLTYREAHFACELLAEFGRILSIDMVEVNAMLDESRRTARLAIGLIASLLGKRIL</sequence>
<comment type="similarity">
    <text evidence="10 11">Belongs to the arginase family.</text>
</comment>
<keyword evidence="7 11" id="KW-0464">Manganese</keyword>
<dbReference type="PANTHER" id="PTHR43782">
    <property type="entry name" value="ARGINASE"/>
    <property type="match status" value="1"/>
</dbReference>
<evidence type="ECO:0000256" key="8">
    <source>
        <dbReference type="ARBA" id="ARBA00047391"/>
    </source>
</evidence>
<dbReference type="CDD" id="cd09989">
    <property type="entry name" value="Arginase"/>
    <property type="match status" value="1"/>
</dbReference>
<dbReference type="GO" id="GO:0005737">
    <property type="term" value="C:cytoplasm"/>
    <property type="evidence" value="ECO:0007669"/>
    <property type="project" value="TreeGrafter"/>
</dbReference>
<dbReference type="EC" id="3.5.3.1" evidence="2 9"/>
<dbReference type="InterPro" id="IPR014033">
    <property type="entry name" value="Arginase"/>
</dbReference>
<dbReference type="PIRSF" id="PIRSF036979">
    <property type="entry name" value="Arginase"/>
    <property type="match status" value="1"/>
</dbReference>
<proteinExistence type="inferred from homology"/>
<evidence type="ECO:0000256" key="7">
    <source>
        <dbReference type="ARBA" id="ARBA00023211"/>
    </source>
</evidence>
<evidence type="ECO:0000313" key="14">
    <source>
        <dbReference type="Proteomes" id="UP000479114"/>
    </source>
</evidence>
<dbReference type="GO" id="GO:0004053">
    <property type="term" value="F:arginase activity"/>
    <property type="evidence" value="ECO:0007669"/>
    <property type="project" value="UniProtKB-UniRule"/>
</dbReference>
<dbReference type="EMBL" id="CP048286">
    <property type="protein sequence ID" value="QHW35378.1"/>
    <property type="molecule type" value="Genomic_DNA"/>
</dbReference>
<reference evidence="13 14" key="1">
    <citation type="submission" date="2020-02" db="EMBL/GenBank/DDBJ databases">
        <title>Paenibacillus sp. nov., isolated from rhizosphere soil of tomato.</title>
        <authorList>
            <person name="Weon H.-Y."/>
            <person name="Lee S.A."/>
        </authorList>
    </citation>
    <scope>NUCLEOTIDE SEQUENCE [LARGE SCALE GENOMIC DNA]</scope>
    <source>
        <strain evidence="13 14">14171R-81</strain>
    </source>
</reference>
<keyword evidence="4 11" id="KW-0056">Arginine metabolism</keyword>
<dbReference type="FunFam" id="3.40.800.10:FF:000012">
    <property type="entry name" value="Arginase"/>
    <property type="match status" value="1"/>
</dbReference>
<comment type="catalytic activity">
    <reaction evidence="8 11">
        <text>L-arginine + H2O = urea + L-ornithine</text>
        <dbReference type="Rhea" id="RHEA:20569"/>
        <dbReference type="ChEBI" id="CHEBI:15377"/>
        <dbReference type="ChEBI" id="CHEBI:16199"/>
        <dbReference type="ChEBI" id="CHEBI:32682"/>
        <dbReference type="ChEBI" id="CHEBI:46911"/>
        <dbReference type="EC" id="3.5.3.1"/>
    </reaction>
</comment>
<dbReference type="PROSITE" id="PS51409">
    <property type="entry name" value="ARGINASE_2"/>
    <property type="match status" value="1"/>
</dbReference>
<dbReference type="Proteomes" id="UP000479114">
    <property type="component" value="Chromosome"/>
</dbReference>
<comment type="pathway">
    <text evidence="1">Nitrogen metabolism; urea cycle; L-ornithine and urea from L-arginine: step 1/1.</text>
</comment>